<feature type="transmembrane region" description="Helical" evidence="12">
    <location>
        <begin position="23"/>
        <end position="46"/>
    </location>
</feature>
<protein>
    <submittedName>
        <fullName evidence="14">Olfactory receptor 14C36</fullName>
    </submittedName>
</protein>
<evidence type="ECO:0000259" key="13">
    <source>
        <dbReference type="PROSITE" id="PS50262"/>
    </source>
</evidence>
<feature type="transmembrane region" description="Helical" evidence="12">
    <location>
        <begin position="96"/>
        <end position="117"/>
    </location>
</feature>
<dbReference type="GO" id="GO:0005886">
    <property type="term" value="C:plasma membrane"/>
    <property type="evidence" value="ECO:0007669"/>
    <property type="project" value="UniProtKB-SubCell"/>
</dbReference>
<evidence type="ECO:0000256" key="12">
    <source>
        <dbReference type="SAM" id="Phobius"/>
    </source>
</evidence>
<dbReference type="Pfam" id="PF13853">
    <property type="entry name" value="7tm_4"/>
    <property type="match status" value="1"/>
</dbReference>
<sequence>MTNSILVTEFLLEVFAETWELRLLLSVLFLLVYLGSLLGNLIIIIVTTVDQALNTPMYYFLRNLSILDVCYVSVTIPNACVNSLTGHRNISVLGCAGQVFLVFFCACVEILFLTVMAQDRYVAICKPLLYPVIMNHQVCVQMTLTSLLICLVLASVHTIETFQLSFCHSNVVSQIFCDIPSLLRISCSDDFINKLLMLLTAIGFSGSCFTFIAISYIHILSTVLKVPVKGERGKAFSTCVLHIIVVSMFFGSGAYVYLRFPRTSQAVHEIAFSVFYTVFPPFLNPIIYSLRNKQINEAVKKVMLKFGFP</sequence>
<keyword evidence="5 12" id="KW-0812">Transmembrane</keyword>
<dbReference type="PROSITE" id="PS50262">
    <property type="entry name" value="G_PROTEIN_RECEP_F1_2"/>
    <property type="match status" value="1"/>
</dbReference>
<comment type="caution">
    <text evidence="14">The sequence shown here is derived from an EMBL/GenBank/DDBJ whole genome shotgun (WGS) entry which is preliminary data.</text>
</comment>
<evidence type="ECO:0000256" key="10">
    <source>
        <dbReference type="ARBA" id="ARBA00023170"/>
    </source>
</evidence>
<dbReference type="InterPro" id="IPR050516">
    <property type="entry name" value="Olfactory_GPCR"/>
</dbReference>
<evidence type="ECO:0000256" key="7">
    <source>
        <dbReference type="ARBA" id="ARBA00022989"/>
    </source>
</evidence>
<dbReference type="InterPro" id="IPR000725">
    <property type="entry name" value="Olfact_rcpt"/>
</dbReference>
<accession>A0A8J6GMM3</accession>
<keyword evidence="10 14" id="KW-0675">Receptor</keyword>
<feature type="transmembrane region" description="Helical" evidence="12">
    <location>
        <begin position="239"/>
        <end position="258"/>
    </location>
</feature>
<proteinExistence type="predicted"/>
<dbReference type="PRINTS" id="PR00237">
    <property type="entry name" value="GPCRRHODOPSN"/>
</dbReference>
<keyword evidence="4" id="KW-0716">Sensory transduction</keyword>
<feature type="transmembrane region" description="Helical" evidence="12">
    <location>
        <begin position="58"/>
        <end position="76"/>
    </location>
</feature>
<dbReference type="InterPro" id="IPR000276">
    <property type="entry name" value="GPCR_Rhodpsn"/>
</dbReference>
<dbReference type="Gene3D" id="1.20.1070.10">
    <property type="entry name" value="Rhodopsin 7-helix transmembrane proteins"/>
    <property type="match status" value="1"/>
</dbReference>
<keyword evidence="3" id="KW-1003">Cell membrane</keyword>
<evidence type="ECO:0000313" key="14">
    <source>
        <dbReference type="EMBL" id="KAH0513884.1"/>
    </source>
</evidence>
<gene>
    <name evidence="14" type="ORF">LTLLF_138080</name>
</gene>
<dbReference type="PANTHER" id="PTHR26452">
    <property type="entry name" value="OLFACTORY RECEPTOR"/>
    <property type="match status" value="1"/>
</dbReference>
<dbReference type="Proteomes" id="UP000710432">
    <property type="component" value="Unassembled WGS sequence"/>
</dbReference>
<dbReference type="PRINTS" id="PR00245">
    <property type="entry name" value="OLFACTORYR"/>
</dbReference>
<keyword evidence="6" id="KW-0552">Olfaction</keyword>
<evidence type="ECO:0000256" key="4">
    <source>
        <dbReference type="ARBA" id="ARBA00022606"/>
    </source>
</evidence>
<evidence type="ECO:0000256" key="6">
    <source>
        <dbReference type="ARBA" id="ARBA00022725"/>
    </source>
</evidence>
<feature type="transmembrane region" description="Helical" evidence="12">
    <location>
        <begin position="270"/>
        <end position="290"/>
    </location>
</feature>
<evidence type="ECO:0000256" key="9">
    <source>
        <dbReference type="ARBA" id="ARBA00023136"/>
    </source>
</evidence>
<evidence type="ECO:0000256" key="2">
    <source>
        <dbReference type="ARBA" id="ARBA00004651"/>
    </source>
</evidence>
<organism evidence="14 15">
    <name type="scientific">Microtus ochrogaster</name>
    <name type="common">Prairie vole</name>
    <dbReference type="NCBI Taxonomy" id="79684"/>
    <lineage>
        <taxon>Eukaryota</taxon>
        <taxon>Metazoa</taxon>
        <taxon>Chordata</taxon>
        <taxon>Craniata</taxon>
        <taxon>Vertebrata</taxon>
        <taxon>Euteleostomi</taxon>
        <taxon>Mammalia</taxon>
        <taxon>Eutheria</taxon>
        <taxon>Euarchontoglires</taxon>
        <taxon>Glires</taxon>
        <taxon>Rodentia</taxon>
        <taxon>Myomorpha</taxon>
        <taxon>Muroidea</taxon>
        <taxon>Cricetidae</taxon>
        <taxon>Arvicolinae</taxon>
        <taxon>Microtus</taxon>
    </lineage>
</organism>
<evidence type="ECO:0000313" key="15">
    <source>
        <dbReference type="Proteomes" id="UP000710432"/>
    </source>
</evidence>
<feature type="transmembrane region" description="Helical" evidence="12">
    <location>
        <begin position="138"/>
        <end position="159"/>
    </location>
</feature>
<dbReference type="GO" id="GO:0004930">
    <property type="term" value="F:G protein-coupled receptor activity"/>
    <property type="evidence" value="ECO:0007669"/>
    <property type="project" value="UniProtKB-KW"/>
</dbReference>
<keyword evidence="9 12" id="KW-0472">Membrane</keyword>
<dbReference type="FunFam" id="1.20.1070.10:FF:000037">
    <property type="entry name" value="Olfactory receptor"/>
    <property type="match status" value="1"/>
</dbReference>
<evidence type="ECO:0000256" key="8">
    <source>
        <dbReference type="ARBA" id="ARBA00023040"/>
    </source>
</evidence>
<dbReference type="EMBL" id="JAATJU010021363">
    <property type="protein sequence ID" value="KAH0513884.1"/>
    <property type="molecule type" value="Genomic_DNA"/>
</dbReference>
<evidence type="ECO:0000256" key="5">
    <source>
        <dbReference type="ARBA" id="ARBA00022692"/>
    </source>
</evidence>
<reference evidence="14" key="1">
    <citation type="submission" date="2020-03" db="EMBL/GenBank/DDBJ databases">
        <title>Studies in the Genomics of Life Span.</title>
        <authorList>
            <person name="Glass D."/>
        </authorList>
    </citation>
    <scope>NUCLEOTIDE SEQUENCE</scope>
    <source>
        <strain evidence="14">LTLLF</strain>
        <tissue evidence="14">Muscle</tissue>
    </source>
</reference>
<dbReference type="SUPFAM" id="SSF81321">
    <property type="entry name" value="Family A G protein-coupled receptor-like"/>
    <property type="match status" value="1"/>
</dbReference>
<feature type="transmembrane region" description="Helical" evidence="12">
    <location>
        <begin position="195"/>
        <end position="219"/>
    </location>
</feature>
<evidence type="ECO:0000256" key="3">
    <source>
        <dbReference type="ARBA" id="ARBA00022475"/>
    </source>
</evidence>
<name>A0A8J6GMM3_MICOH</name>
<feature type="domain" description="G-protein coupled receptors family 1 profile" evidence="13">
    <location>
        <begin position="39"/>
        <end position="288"/>
    </location>
</feature>
<evidence type="ECO:0000256" key="1">
    <source>
        <dbReference type="ARBA" id="ARBA00002936"/>
    </source>
</evidence>
<dbReference type="GO" id="GO:0004984">
    <property type="term" value="F:olfactory receptor activity"/>
    <property type="evidence" value="ECO:0007669"/>
    <property type="project" value="InterPro"/>
</dbReference>
<comment type="subcellular location">
    <subcellularLocation>
        <location evidence="2">Cell membrane</location>
        <topology evidence="2">Multi-pass membrane protein</topology>
    </subcellularLocation>
</comment>
<dbReference type="AlphaFoldDB" id="A0A8J6GMM3"/>
<keyword evidence="7 12" id="KW-1133">Transmembrane helix</keyword>
<comment type="function">
    <text evidence="1">Odorant receptor.</text>
</comment>
<evidence type="ECO:0000256" key="11">
    <source>
        <dbReference type="ARBA" id="ARBA00023224"/>
    </source>
</evidence>
<dbReference type="CDD" id="cd15227">
    <property type="entry name" value="7tmA_OR14-like"/>
    <property type="match status" value="1"/>
</dbReference>
<keyword evidence="8" id="KW-0297">G-protein coupled receptor</keyword>
<keyword evidence="11" id="KW-0807">Transducer</keyword>
<dbReference type="InterPro" id="IPR017452">
    <property type="entry name" value="GPCR_Rhodpsn_7TM"/>
</dbReference>